<protein>
    <submittedName>
        <fullName evidence="1">Uncharacterized protein</fullName>
    </submittedName>
</protein>
<sequence>MAQPITLINPKGERRDFGFVEFYGFKQQVANSQSFKFWADVKGLPGWFKHNGETRLNVPVVDRFLEEKGYKVIDNDIFGKQAKVNQK</sequence>
<reference evidence="1 2" key="1">
    <citation type="submission" date="2020-05" db="EMBL/GenBank/DDBJ databases">
        <title>FDA dAtabase for Regulatory Grade micrObial Sequences (FDA-ARGOS): Supporting development and validation of Infectious Disease Dx tests.</title>
        <authorList>
            <person name="Bojja K."/>
            <person name="Kessler A."/>
            <person name="Tallon L."/>
            <person name="Sadzewicz L."/>
            <person name="Zhao X."/>
            <person name="Vavikolanu K."/>
            <person name="Mehta A."/>
            <person name="Aluvathingal J."/>
            <person name="Nadendla S."/>
            <person name="Myers T."/>
            <person name="Yan Y."/>
            <person name="Sichtig H."/>
        </authorList>
    </citation>
    <scope>NUCLEOTIDE SEQUENCE [LARGE SCALE GENOMIC DNA]</scope>
    <source>
        <strain evidence="1 2">FDAARGOS_763</strain>
    </source>
</reference>
<dbReference type="AlphaFoldDB" id="A0AAP9NE17"/>
<organism evidence="1 2">
    <name type="scientific">Bacteroides fragilis</name>
    <dbReference type="NCBI Taxonomy" id="817"/>
    <lineage>
        <taxon>Bacteria</taxon>
        <taxon>Pseudomonadati</taxon>
        <taxon>Bacteroidota</taxon>
        <taxon>Bacteroidia</taxon>
        <taxon>Bacteroidales</taxon>
        <taxon>Bacteroidaceae</taxon>
        <taxon>Bacteroides</taxon>
    </lineage>
</organism>
<evidence type="ECO:0000313" key="2">
    <source>
        <dbReference type="Proteomes" id="UP000501467"/>
    </source>
</evidence>
<gene>
    <name evidence="1" type="ORF">FOC69_13115</name>
</gene>
<name>A0AAP9NE17_BACFG</name>
<proteinExistence type="predicted"/>
<accession>A0AAP9NE17</accession>
<dbReference type="Proteomes" id="UP000501467">
    <property type="component" value="Chromosome"/>
</dbReference>
<evidence type="ECO:0000313" key="1">
    <source>
        <dbReference type="EMBL" id="QKH85257.1"/>
    </source>
</evidence>
<dbReference type="EMBL" id="CP054003">
    <property type="protein sequence ID" value="QKH85257.1"/>
    <property type="molecule type" value="Genomic_DNA"/>
</dbReference>
<dbReference type="RefSeq" id="WP_005778702.1">
    <property type="nucleotide sequence ID" value="NZ_CP054003.1"/>
</dbReference>